<name>A0A6J4UMD6_9BACT</name>
<accession>A0A6J4UMD6</accession>
<sequence>MFRLERRFCPNIAVDPCVPAGAMAGYGTSIVTQRPQTQLGTSVVTTGRYGAIDGPASDVLALRHAGPELEHPG</sequence>
<gene>
    <name evidence="1" type="ORF">AVDCRST_MAG43-1147</name>
</gene>
<evidence type="ECO:0000313" key="1">
    <source>
        <dbReference type="EMBL" id="CAA9552068.1"/>
    </source>
</evidence>
<protein>
    <submittedName>
        <fullName evidence="1">Uncharacterized protein</fullName>
    </submittedName>
</protein>
<organism evidence="1">
    <name type="scientific">uncultured Thermomicrobiales bacterium</name>
    <dbReference type="NCBI Taxonomy" id="1645740"/>
    <lineage>
        <taxon>Bacteria</taxon>
        <taxon>Pseudomonadati</taxon>
        <taxon>Thermomicrobiota</taxon>
        <taxon>Thermomicrobia</taxon>
        <taxon>Thermomicrobiales</taxon>
        <taxon>environmental samples</taxon>
    </lineage>
</organism>
<dbReference type="EMBL" id="CADCWI010000059">
    <property type="protein sequence ID" value="CAA9552068.1"/>
    <property type="molecule type" value="Genomic_DNA"/>
</dbReference>
<dbReference type="AlphaFoldDB" id="A0A6J4UMD6"/>
<proteinExistence type="predicted"/>
<reference evidence="1" key="1">
    <citation type="submission" date="2020-02" db="EMBL/GenBank/DDBJ databases">
        <authorList>
            <person name="Meier V. D."/>
        </authorList>
    </citation>
    <scope>NUCLEOTIDE SEQUENCE</scope>
    <source>
        <strain evidence="1">AVDCRST_MAG43</strain>
    </source>
</reference>